<accession>A0ABV8UR21</accession>
<dbReference type="SUPFAM" id="SSF53335">
    <property type="entry name" value="S-adenosyl-L-methionine-dependent methyltransferases"/>
    <property type="match status" value="1"/>
</dbReference>
<dbReference type="Proteomes" id="UP001595799">
    <property type="component" value="Unassembled WGS sequence"/>
</dbReference>
<dbReference type="Pfam" id="PF08241">
    <property type="entry name" value="Methyltransf_11"/>
    <property type="match status" value="1"/>
</dbReference>
<name>A0ABV8UR21_9PROT</name>
<proteinExistence type="inferred from homology"/>
<keyword evidence="6" id="KW-1185">Reference proteome</keyword>
<sequence>MTTFKDHFSDHAEAYAAYRPGYPPALADWLGRIAPGRRLVLDCGCGTGQLSCLLGDVFERVVATDASAQQIAGARPHPAVEYRRAPAEDSGLADGSADLVTVAQAAHWFDLPAFYEEVRRVLRPAGVLALITYGLARVSPRVDAVVQDFYEGTAKPYWPPERCHVEDGYASLDFPFLEIAPPQFRMEATWSFQAYAGYIGTWSAVKHLEQDQGPAPFQAFLAELEQAWGDPTVIRRITWPLSLRVGQL</sequence>
<dbReference type="CDD" id="cd02440">
    <property type="entry name" value="AdoMet_MTases"/>
    <property type="match status" value="1"/>
</dbReference>
<evidence type="ECO:0000313" key="5">
    <source>
        <dbReference type="EMBL" id="MFC4352984.1"/>
    </source>
</evidence>
<dbReference type="PANTHER" id="PTHR44942">
    <property type="entry name" value="METHYLTRANSF_11 DOMAIN-CONTAINING PROTEIN"/>
    <property type="match status" value="1"/>
</dbReference>
<dbReference type="InterPro" id="IPR029063">
    <property type="entry name" value="SAM-dependent_MTases_sf"/>
</dbReference>
<evidence type="ECO:0000256" key="2">
    <source>
        <dbReference type="ARBA" id="ARBA00022603"/>
    </source>
</evidence>
<gene>
    <name evidence="5" type="ORF">ACFOW6_15640</name>
</gene>
<dbReference type="EC" id="2.1.1.-" evidence="5"/>
<evidence type="ECO:0000313" key="6">
    <source>
        <dbReference type="Proteomes" id="UP001595799"/>
    </source>
</evidence>
<protein>
    <submittedName>
        <fullName evidence="5">Class I SAM-dependent methyltransferase</fullName>
        <ecNumber evidence="5">2.1.1.-</ecNumber>
    </submittedName>
</protein>
<comment type="caution">
    <text evidence="5">The sequence shown here is derived from an EMBL/GenBank/DDBJ whole genome shotgun (WGS) entry which is preliminary data.</text>
</comment>
<keyword evidence="2 5" id="KW-0489">Methyltransferase</keyword>
<dbReference type="GO" id="GO:0008168">
    <property type="term" value="F:methyltransferase activity"/>
    <property type="evidence" value="ECO:0007669"/>
    <property type="project" value="UniProtKB-KW"/>
</dbReference>
<dbReference type="InterPro" id="IPR013216">
    <property type="entry name" value="Methyltransf_11"/>
</dbReference>
<evidence type="ECO:0000256" key="3">
    <source>
        <dbReference type="ARBA" id="ARBA00022679"/>
    </source>
</evidence>
<evidence type="ECO:0000259" key="4">
    <source>
        <dbReference type="Pfam" id="PF08241"/>
    </source>
</evidence>
<dbReference type="Gene3D" id="3.40.50.150">
    <property type="entry name" value="Vaccinia Virus protein VP39"/>
    <property type="match status" value="1"/>
</dbReference>
<organism evidence="5 6">
    <name type="scientific">Fodinicurvata halophila</name>
    <dbReference type="NCBI Taxonomy" id="1419723"/>
    <lineage>
        <taxon>Bacteria</taxon>
        <taxon>Pseudomonadati</taxon>
        <taxon>Pseudomonadota</taxon>
        <taxon>Alphaproteobacteria</taxon>
        <taxon>Rhodospirillales</taxon>
        <taxon>Rhodovibrionaceae</taxon>
        <taxon>Fodinicurvata</taxon>
    </lineage>
</organism>
<comment type="similarity">
    <text evidence="1">Belongs to the methyltransferase superfamily.</text>
</comment>
<feature type="domain" description="Methyltransferase type 11" evidence="4">
    <location>
        <begin position="41"/>
        <end position="129"/>
    </location>
</feature>
<dbReference type="GO" id="GO:0032259">
    <property type="term" value="P:methylation"/>
    <property type="evidence" value="ECO:0007669"/>
    <property type="project" value="UniProtKB-KW"/>
</dbReference>
<dbReference type="PANTHER" id="PTHR44942:SF4">
    <property type="entry name" value="METHYLTRANSFERASE TYPE 11 DOMAIN-CONTAINING PROTEIN"/>
    <property type="match status" value="1"/>
</dbReference>
<keyword evidence="3 5" id="KW-0808">Transferase</keyword>
<dbReference type="RefSeq" id="WP_382423360.1">
    <property type="nucleotide sequence ID" value="NZ_JBHSCW010000010.1"/>
</dbReference>
<dbReference type="EMBL" id="JBHSCW010000010">
    <property type="protein sequence ID" value="MFC4352984.1"/>
    <property type="molecule type" value="Genomic_DNA"/>
</dbReference>
<evidence type="ECO:0000256" key="1">
    <source>
        <dbReference type="ARBA" id="ARBA00008361"/>
    </source>
</evidence>
<reference evidence="6" key="1">
    <citation type="journal article" date="2019" name="Int. J. Syst. Evol. Microbiol.">
        <title>The Global Catalogue of Microorganisms (GCM) 10K type strain sequencing project: providing services to taxonomists for standard genome sequencing and annotation.</title>
        <authorList>
            <consortium name="The Broad Institute Genomics Platform"/>
            <consortium name="The Broad Institute Genome Sequencing Center for Infectious Disease"/>
            <person name="Wu L."/>
            <person name="Ma J."/>
        </authorList>
    </citation>
    <scope>NUCLEOTIDE SEQUENCE [LARGE SCALE GENOMIC DNA]</scope>
    <source>
        <strain evidence="6">CECT 8472</strain>
    </source>
</reference>
<dbReference type="InterPro" id="IPR051052">
    <property type="entry name" value="Diverse_substrate_MTase"/>
</dbReference>